<dbReference type="Pfam" id="PF13535">
    <property type="entry name" value="ATP-grasp_4"/>
    <property type="match status" value="1"/>
</dbReference>
<keyword evidence="2 4" id="KW-0547">Nucleotide-binding</keyword>
<evidence type="ECO:0000256" key="4">
    <source>
        <dbReference type="PROSITE-ProRule" id="PRU00409"/>
    </source>
</evidence>
<evidence type="ECO:0000313" key="6">
    <source>
        <dbReference type="EMBL" id="NJP66244.1"/>
    </source>
</evidence>
<dbReference type="Gene3D" id="3.40.50.20">
    <property type="match status" value="1"/>
</dbReference>
<dbReference type="Proteomes" id="UP000746503">
    <property type="component" value="Unassembled WGS sequence"/>
</dbReference>
<dbReference type="RefSeq" id="WP_167932768.1">
    <property type="nucleotide sequence ID" value="NZ_JAAVJB010000042.1"/>
</dbReference>
<comment type="caution">
    <text evidence="6">The sequence shown here is derived from an EMBL/GenBank/DDBJ whole genome shotgun (WGS) entry which is preliminary data.</text>
</comment>
<name>A0ABX1AK73_9ACTN</name>
<keyword evidence="3 4" id="KW-0067">ATP-binding</keyword>
<keyword evidence="7" id="KW-1185">Reference proteome</keyword>
<protein>
    <submittedName>
        <fullName evidence="6">ATP-grasp domain-containing protein</fullName>
    </submittedName>
</protein>
<evidence type="ECO:0000313" key="7">
    <source>
        <dbReference type="Proteomes" id="UP000746503"/>
    </source>
</evidence>
<organism evidence="6 7">
    <name type="scientific">Streptomyces spiramenti</name>
    <dbReference type="NCBI Taxonomy" id="2720606"/>
    <lineage>
        <taxon>Bacteria</taxon>
        <taxon>Bacillati</taxon>
        <taxon>Actinomycetota</taxon>
        <taxon>Actinomycetes</taxon>
        <taxon>Kitasatosporales</taxon>
        <taxon>Streptomycetaceae</taxon>
        <taxon>Streptomyces</taxon>
    </lineage>
</organism>
<gene>
    <name evidence="6" type="ORF">HCJ92_08055</name>
</gene>
<evidence type="ECO:0000256" key="1">
    <source>
        <dbReference type="ARBA" id="ARBA00022598"/>
    </source>
</evidence>
<reference evidence="6 7" key="1">
    <citation type="submission" date="2020-03" db="EMBL/GenBank/DDBJ databases">
        <title>Draft genome of Streptomyces sp. ventii, isolated from the Axial Seamount in the Pacific Ocean, and resequencing of the two type strains Streptomyces lonarensis strain NCL 716 and Streptomyces bohaiensis strain 11A07.</title>
        <authorList>
            <person name="Loughran R.M."/>
            <person name="Pfannmuller K.M."/>
            <person name="Wasson B.J."/>
            <person name="Deadmond M.C."/>
            <person name="Paddock B.E."/>
            <person name="Koyack M.J."/>
            <person name="Gallegos D.A."/>
            <person name="Mitchell E.A."/>
            <person name="Ushijima B."/>
            <person name="Saw J.H."/>
            <person name="Mcphail K.L."/>
            <person name="Videau P."/>
        </authorList>
    </citation>
    <scope>NUCLEOTIDE SEQUENCE [LARGE SCALE GENOMIC DNA]</scope>
    <source>
        <strain evidence="7">5675061</strain>
    </source>
</reference>
<dbReference type="Gene3D" id="3.30.1490.20">
    <property type="entry name" value="ATP-grasp fold, A domain"/>
    <property type="match status" value="1"/>
</dbReference>
<dbReference type="PANTHER" id="PTHR43585:SF2">
    <property type="entry name" value="ATP-GRASP ENZYME FSQD"/>
    <property type="match status" value="1"/>
</dbReference>
<keyword evidence="1" id="KW-0436">Ligase</keyword>
<proteinExistence type="predicted"/>
<evidence type="ECO:0000256" key="3">
    <source>
        <dbReference type="ARBA" id="ARBA00022840"/>
    </source>
</evidence>
<dbReference type="PANTHER" id="PTHR43585">
    <property type="entry name" value="FUMIPYRROLE BIOSYNTHESIS PROTEIN C"/>
    <property type="match status" value="1"/>
</dbReference>
<evidence type="ECO:0000256" key="2">
    <source>
        <dbReference type="ARBA" id="ARBA00022741"/>
    </source>
</evidence>
<dbReference type="InterPro" id="IPR011761">
    <property type="entry name" value="ATP-grasp"/>
</dbReference>
<accession>A0ABX1AK73</accession>
<dbReference type="PROSITE" id="PS50975">
    <property type="entry name" value="ATP_GRASP"/>
    <property type="match status" value="1"/>
</dbReference>
<dbReference type="InterPro" id="IPR013815">
    <property type="entry name" value="ATP_grasp_subdomain_1"/>
</dbReference>
<feature type="domain" description="ATP-grasp" evidence="5">
    <location>
        <begin position="118"/>
        <end position="318"/>
    </location>
</feature>
<dbReference type="EMBL" id="JAAVJB010000042">
    <property type="protein sequence ID" value="NJP66244.1"/>
    <property type="molecule type" value="Genomic_DNA"/>
</dbReference>
<dbReference type="SUPFAM" id="SSF56059">
    <property type="entry name" value="Glutathione synthetase ATP-binding domain-like"/>
    <property type="match status" value="1"/>
</dbReference>
<evidence type="ECO:0000259" key="5">
    <source>
        <dbReference type="PROSITE" id="PS50975"/>
    </source>
</evidence>
<dbReference type="Gene3D" id="3.30.470.20">
    <property type="entry name" value="ATP-grasp fold, B domain"/>
    <property type="match status" value="1"/>
</dbReference>
<sequence length="417" mass="45255">MTVLVLHRGSLRANPYPEWFAGRDDDLVLLASSEQLELHGEELPRAAPWVHVEALPDYDTSPRVHERAVELIEKYGVTDVVACQENDIERAALLRRRFGLPGQLPGTATPYRDKWEMKRAAGAAGIAVARHALVSDAAGLRGFAAEHGLPVVVKPRRGAGSIGLSTVRTPEELRAWDPGDRPTAPAGAPGEPAWLAEEYVEGEMHHVDGVVLDGAVVTLWPSHYRYVLADYRDRGGRVDLPHDPDSELGGRLAAFADETLAALGGPENFAFHIEVFRTPDDRLVLCEAACRAGGAGVRDVQREMFGFDPAAYPVRRQLGLPVPVSGRLRPARFAGQLLFTKRPGKLVAWPRPGDLPAEVAEAVAVSHRFGRPGDVVAEAQHSGDFLAAFVVTGADRAQCAERIGVVEEWFLAGLVME</sequence>
<dbReference type="InterPro" id="IPR052032">
    <property type="entry name" value="ATP-dep_AA_Ligase"/>
</dbReference>